<dbReference type="InterPro" id="IPR001820">
    <property type="entry name" value="TIMP"/>
</dbReference>
<feature type="binding site" evidence="3">
    <location>
        <position position="30"/>
    </location>
    <ligand>
        <name>Zn(2+)</name>
        <dbReference type="ChEBI" id="CHEBI:29105"/>
        <note>ligand shared with metalloproteinase partner</note>
    </ligand>
</feature>
<protein>
    <recommendedName>
        <fullName evidence="8">Metalloproteinase inhibitor 2</fullName>
    </recommendedName>
</protein>
<keyword evidence="3" id="KW-0479">Metal-binding</keyword>
<dbReference type="PANTHER" id="PTHR11844:SF33">
    <property type="entry name" value="TISSUE INHIBITOR OF METALLOPROTEINASE"/>
    <property type="match status" value="1"/>
</dbReference>
<dbReference type="GO" id="GO:0051045">
    <property type="term" value="P:negative regulation of membrane protein ectodomain proteolysis"/>
    <property type="evidence" value="ECO:0007669"/>
    <property type="project" value="TreeGrafter"/>
</dbReference>
<organism evidence="6 7">
    <name type="scientific">Magallana gigas</name>
    <name type="common">Pacific oyster</name>
    <name type="synonym">Crassostrea gigas</name>
    <dbReference type="NCBI Taxonomy" id="29159"/>
    <lineage>
        <taxon>Eukaryota</taxon>
        <taxon>Metazoa</taxon>
        <taxon>Spiralia</taxon>
        <taxon>Lophotrochozoa</taxon>
        <taxon>Mollusca</taxon>
        <taxon>Bivalvia</taxon>
        <taxon>Autobranchia</taxon>
        <taxon>Pteriomorphia</taxon>
        <taxon>Ostreida</taxon>
        <taxon>Ostreoidea</taxon>
        <taxon>Ostreidae</taxon>
        <taxon>Magallana</taxon>
    </lineage>
</organism>
<reference evidence="6" key="1">
    <citation type="submission" date="2022-08" db="UniProtKB">
        <authorList>
            <consortium name="EnsemblMetazoa"/>
        </authorList>
    </citation>
    <scope>IDENTIFICATION</scope>
    <source>
        <strain evidence="6">05x7-T-G4-1.051#20</strain>
    </source>
</reference>
<feature type="disulfide bond" evidence="4">
    <location>
        <begin position="32"/>
        <end position="160"/>
    </location>
</feature>
<dbReference type="SUPFAM" id="SSF50242">
    <property type="entry name" value="TIMP-like"/>
    <property type="match status" value="1"/>
</dbReference>
<evidence type="ECO:0000313" key="6">
    <source>
        <dbReference type="EnsemblMetazoa" id="G30923.1:cds"/>
    </source>
</evidence>
<evidence type="ECO:0000256" key="5">
    <source>
        <dbReference type="SAM" id="SignalP"/>
    </source>
</evidence>
<dbReference type="PANTHER" id="PTHR11844">
    <property type="entry name" value="METALLOPROTEASE INHIBITOR"/>
    <property type="match status" value="1"/>
</dbReference>
<feature type="chain" id="PRO_5036469504" description="Metalloproteinase inhibitor 2" evidence="5">
    <location>
        <begin position="23"/>
        <end position="252"/>
    </location>
</feature>
<dbReference type="GO" id="GO:0005615">
    <property type="term" value="C:extracellular space"/>
    <property type="evidence" value="ECO:0007669"/>
    <property type="project" value="TreeGrafter"/>
</dbReference>
<dbReference type="Pfam" id="PF00965">
    <property type="entry name" value="TIMP"/>
    <property type="match status" value="1"/>
</dbReference>
<keyword evidence="4" id="KW-1015">Disulfide bond</keyword>
<dbReference type="InterPro" id="IPR008993">
    <property type="entry name" value="TIMP-like_OB-fold"/>
</dbReference>
<dbReference type="AlphaFoldDB" id="A0A8W8M4G8"/>
<dbReference type="GO" id="GO:0031012">
    <property type="term" value="C:extracellular matrix"/>
    <property type="evidence" value="ECO:0007669"/>
    <property type="project" value="TreeGrafter"/>
</dbReference>
<evidence type="ECO:0008006" key="8">
    <source>
        <dbReference type="Google" id="ProtNLM"/>
    </source>
</evidence>
<dbReference type="GO" id="GO:0046872">
    <property type="term" value="F:metal ion binding"/>
    <property type="evidence" value="ECO:0007669"/>
    <property type="project" value="UniProtKB-KW"/>
</dbReference>
<keyword evidence="7" id="KW-1185">Reference proteome</keyword>
<dbReference type="Proteomes" id="UP000005408">
    <property type="component" value="Unassembled WGS sequence"/>
</dbReference>
<keyword evidence="5" id="KW-0732">Signal</keyword>
<comment type="subcellular location">
    <subcellularLocation>
        <location evidence="1">Secreted</location>
    </subcellularLocation>
</comment>
<dbReference type="EnsemblMetazoa" id="G30923.1">
    <property type="protein sequence ID" value="G30923.1:cds"/>
    <property type="gene ID" value="G30923"/>
</dbReference>
<dbReference type="GO" id="GO:0002020">
    <property type="term" value="F:protease binding"/>
    <property type="evidence" value="ECO:0007669"/>
    <property type="project" value="TreeGrafter"/>
</dbReference>
<evidence type="ECO:0000256" key="3">
    <source>
        <dbReference type="PIRSR" id="PIRSR601820-1"/>
    </source>
</evidence>
<evidence type="ECO:0000256" key="4">
    <source>
        <dbReference type="PIRSR" id="PIRSR601820-3"/>
    </source>
</evidence>
<keyword evidence="2" id="KW-0964">Secreted</keyword>
<dbReference type="Gene3D" id="2.40.50.120">
    <property type="match status" value="1"/>
</dbReference>
<name>A0A8W8M4G8_MAGGI</name>
<keyword evidence="3" id="KW-0862">Zinc</keyword>
<proteinExistence type="predicted"/>
<sequence>MAYRPLLCAVLVWGLLYGPTVGEDPAVDDCGCFTKHPQEKFCSSEAAFKGRALSVFTLSAAPAIRIRPLLIRDPSSVFRKRRSFLLPSPQLSDQQPMTRKTMKYKFHVDEVFKGDILPDSEINVDVHEYMSGCSSSFSINQTYLVTGELDAHGVVHNGVCDWSGCWNSDVSLYQKISLKSGGYSCDVKICHHDSECPGDTDTCVWPKGAVGTCFARHAKCHMSAKFKKAVWTAFPSRIDSCLQNIPVAKYHE</sequence>
<accession>A0A8W8M4G8</accession>
<feature type="signal peptide" evidence="5">
    <location>
        <begin position="1"/>
        <end position="22"/>
    </location>
</feature>
<dbReference type="GO" id="GO:0008191">
    <property type="term" value="F:metalloendopeptidase inhibitor activity"/>
    <property type="evidence" value="ECO:0007669"/>
    <property type="project" value="InterPro"/>
</dbReference>
<evidence type="ECO:0000256" key="2">
    <source>
        <dbReference type="ARBA" id="ARBA00022525"/>
    </source>
</evidence>
<evidence type="ECO:0000256" key="1">
    <source>
        <dbReference type="ARBA" id="ARBA00004613"/>
    </source>
</evidence>
<evidence type="ECO:0000313" key="7">
    <source>
        <dbReference type="Proteomes" id="UP000005408"/>
    </source>
</evidence>